<sequence length="213" mass="23796">MLHIQTFIVNMIEENCYLIWDDSKEAVIIDCGAFFPEDRKAITDFVREKGLQLKTFLLTHGHFDHIFGAGFVQDTFGLLPQLSAKDELLYLDAKSQLMQFMQRELPIAVPPVGGLLRDGDRITFGNLELEVIACPGHTPGGLCFYNAEEKVLLSGDSLFQHSIGRTDFPGGNSETLVKSIRERLLTLPDDVTVFPGHGPSTTIGEEKHFNPYL</sequence>
<name>J9H053_9ZZZZ</name>
<organism evidence="6">
    <name type="scientific">gut metagenome</name>
    <dbReference type="NCBI Taxonomy" id="749906"/>
    <lineage>
        <taxon>unclassified sequences</taxon>
        <taxon>metagenomes</taxon>
        <taxon>organismal metagenomes</taxon>
    </lineage>
</organism>
<protein>
    <submittedName>
        <fullName evidence="6">Metallo-beta-lactamase family protein</fullName>
    </submittedName>
</protein>
<keyword evidence="2" id="KW-0479">Metal-binding</keyword>
<dbReference type="GO" id="GO:0016787">
    <property type="term" value="F:hydrolase activity"/>
    <property type="evidence" value="ECO:0007669"/>
    <property type="project" value="UniProtKB-KW"/>
</dbReference>
<gene>
    <name evidence="6" type="ORF">EVA_02907</name>
</gene>
<evidence type="ECO:0000256" key="4">
    <source>
        <dbReference type="ARBA" id="ARBA00022833"/>
    </source>
</evidence>
<dbReference type="SUPFAM" id="SSF56281">
    <property type="entry name" value="Metallo-hydrolase/oxidoreductase"/>
    <property type="match status" value="1"/>
</dbReference>
<keyword evidence="3" id="KW-0378">Hydrolase</keyword>
<comment type="caution">
    <text evidence="6">The sequence shown here is derived from an EMBL/GenBank/DDBJ whole genome shotgun (WGS) entry which is preliminary data.</text>
</comment>
<reference evidence="6" key="1">
    <citation type="journal article" date="2012" name="PLoS ONE">
        <title>Gene sets for utilization of primary and secondary nutrition supplies in the distal gut of endangered iberian lynx.</title>
        <authorList>
            <person name="Alcaide M."/>
            <person name="Messina E."/>
            <person name="Richter M."/>
            <person name="Bargiela R."/>
            <person name="Peplies J."/>
            <person name="Huws S.A."/>
            <person name="Newbold C.J."/>
            <person name="Golyshin P.N."/>
            <person name="Simon M.A."/>
            <person name="Lopez G."/>
            <person name="Yakimov M.M."/>
            <person name="Ferrer M."/>
        </authorList>
    </citation>
    <scope>NUCLEOTIDE SEQUENCE</scope>
</reference>
<evidence type="ECO:0000256" key="1">
    <source>
        <dbReference type="ARBA" id="ARBA00001947"/>
    </source>
</evidence>
<dbReference type="PANTHER" id="PTHR46233">
    <property type="entry name" value="HYDROXYACYLGLUTATHIONE HYDROLASE GLOC"/>
    <property type="match status" value="1"/>
</dbReference>
<evidence type="ECO:0000256" key="3">
    <source>
        <dbReference type="ARBA" id="ARBA00022801"/>
    </source>
</evidence>
<dbReference type="InterPro" id="IPR036866">
    <property type="entry name" value="RibonucZ/Hydroxyglut_hydro"/>
</dbReference>
<evidence type="ECO:0000313" key="6">
    <source>
        <dbReference type="EMBL" id="EJX08983.1"/>
    </source>
</evidence>
<dbReference type="Pfam" id="PF00753">
    <property type="entry name" value="Lactamase_B"/>
    <property type="match status" value="1"/>
</dbReference>
<accession>J9H053</accession>
<dbReference type="AlphaFoldDB" id="J9H053"/>
<dbReference type="PANTHER" id="PTHR46233:SF3">
    <property type="entry name" value="HYDROXYACYLGLUTATHIONE HYDROLASE GLOC"/>
    <property type="match status" value="1"/>
</dbReference>
<dbReference type="InterPro" id="IPR051453">
    <property type="entry name" value="MBL_Glyoxalase_II"/>
</dbReference>
<dbReference type="EMBL" id="AMCI01000492">
    <property type="protein sequence ID" value="EJX08983.1"/>
    <property type="molecule type" value="Genomic_DNA"/>
</dbReference>
<dbReference type="SMART" id="SM00849">
    <property type="entry name" value="Lactamase_B"/>
    <property type="match status" value="1"/>
</dbReference>
<dbReference type="GO" id="GO:0046872">
    <property type="term" value="F:metal ion binding"/>
    <property type="evidence" value="ECO:0007669"/>
    <property type="project" value="UniProtKB-KW"/>
</dbReference>
<keyword evidence="4" id="KW-0862">Zinc</keyword>
<evidence type="ECO:0000256" key="2">
    <source>
        <dbReference type="ARBA" id="ARBA00022723"/>
    </source>
</evidence>
<proteinExistence type="predicted"/>
<dbReference type="Gene3D" id="3.60.15.10">
    <property type="entry name" value="Ribonuclease Z/Hydroxyacylglutathione hydrolase-like"/>
    <property type="match status" value="1"/>
</dbReference>
<dbReference type="InterPro" id="IPR001279">
    <property type="entry name" value="Metallo-B-lactamas"/>
</dbReference>
<dbReference type="CDD" id="cd06262">
    <property type="entry name" value="metallo-hydrolase-like_MBL-fold"/>
    <property type="match status" value="1"/>
</dbReference>
<evidence type="ECO:0000259" key="5">
    <source>
        <dbReference type="SMART" id="SM00849"/>
    </source>
</evidence>
<feature type="domain" description="Metallo-beta-lactamase" evidence="5">
    <location>
        <begin position="13"/>
        <end position="197"/>
    </location>
</feature>
<comment type="cofactor">
    <cofactor evidence="1">
        <name>Zn(2+)</name>
        <dbReference type="ChEBI" id="CHEBI:29105"/>
    </cofactor>
</comment>